<evidence type="ECO:0000256" key="4">
    <source>
        <dbReference type="ARBA" id="ARBA00022777"/>
    </source>
</evidence>
<evidence type="ECO:0000256" key="3">
    <source>
        <dbReference type="ARBA" id="ARBA00022741"/>
    </source>
</evidence>
<dbReference type="SUPFAM" id="SSF56112">
    <property type="entry name" value="Protein kinase-like (PK-like)"/>
    <property type="match status" value="1"/>
</dbReference>
<keyword evidence="4" id="KW-0418">Kinase</keyword>
<dbReference type="Gene3D" id="1.10.510.10">
    <property type="entry name" value="Transferase(Phosphotransferase) domain 1"/>
    <property type="match status" value="2"/>
</dbReference>
<feature type="binding site" evidence="6">
    <location>
        <position position="51"/>
    </location>
    <ligand>
        <name>ATP</name>
        <dbReference type="ChEBI" id="CHEBI:30616"/>
    </ligand>
</feature>
<keyword evidence="1" id="KW-0723">Serine/threonine-protein kinase</keyword>
<dbReference type="EMBL" id="JANTQA010000012">
    <property type="protein sequence ID" value="KAJ3449975.1"/>
    <property type="molecule type" value="Genomic_DNA"/>
</dbReference>
<keyword evidence="2" id="KW-0808">Transferase</keyword>
<evidence type="ECO:0000256" key="5">
    <source>
        <dbReference type="ARBA" id="ARBA00022840"/>
    </source>
</evidence>
<evidence type="ECO:0000256" key="6">
    <source>
        <dbReference type="PROSITE-ProRule" id="PRU10141"/>
    </source>
</evidence>
<dbReference type="PROSITE" id="PS00107">
    <property type="entry name" value="PROTEIN_KINASE_ATP"/>
    <property type="match status" value="1"/>
</dbReference>
<dbReference type="FunFam" id="3.30.200.20:FF:000003">
    <property type="entry name" value="Non-specific serine/threonine protein kinase"/>
    <property type="match status" value="1"/>
</dbReference>
<reference evidence="8" key="1">
    <citation type="submission" date="2022-08" db="EMBL/GenBank/DDBJ databases">
        <title>Novel sulphate-reducing endosymbionts in the free-living metamonad Anaeramoeba.</title>
        <authorList>
            <person name="Jerlstrom-Hultqvist J."/>
            <person name="Cepicka I."/>
            <person name="Gallot-Lavallee L."/>
            <person name="Salas-Leiva D."/>
            <person name="Curtis B.A."/>
            <person name="Zahonova K."/>
            <person name="Pipaliya S."/>
            <person name="Dacks J."/>
            <person name="Roger A.J."/>
        </authorList>
    </citation>
    <scope>NUCLEOTIDE SEQUENCE</scope>
    <source>
        <strain evidence="8">Busselton2</strain>
    </source>
</reference>
<dbReference type="InterPro" id="IPR000719">
    <property type="entry name" value="Prot_kinase_dom"/>
</dbReference>
<feature type="domain" description="Protein kinase" evidence="7">
    <location>
        <begin position="22"/>
        <end position="232"/>
    </location>
</feature>
<dbReference type="AlphaFoldDB" id="A0AAV8A8J3"/>
<dbReference type="GO" id="GO:0035556">
    <property type="term" value="P:intracellular signal transduction"/>
    <property type="evidence" value="ECO:0007669"/>
    <property type="project" value="TreeGrafter"/>
</dbReference>
<evidence type="ECO:0000313" key="9">
    <source>
        <dbReference type="Proteomes" id="UP001146793"/>
    </source>
</evidence>
<dbReference type="GO" id="GO:0005524">
    <property type="term" value="F:ATP binding"/>
    <property type="evidence" value="ECO:0007669"/>
    <property type="project" value="UniProtKB-UniRule"/>
</dbReference>
<dbReference type="PANTHER" id="PTHR24346:SF82">
    <property type="entry name" value="KP78A-RELATED"/>
    <property type="match status" value="1"/>
</dbReference>
<dbReference type="GO" id="GO:0005737">
    <property type="term" value="C:cytoplasm"/>
    <property type="evidence" value="ECO:0007669"/>
    <property type="project" value="TreeGrafter"/>
</dbReference>
<dbReference type="PROSITE" id="PS50011">
    <property type="entry name" value="PROTEIN_KINASE_DOM"/>
    <property type="match status" value="1"/>
</dbReference>
<protein>
    <submittedName>
        <fullName evidence="8">Kp78a-related</fullName>
    </submittedName>
</protein>
<evidence type="ECO:0000313" key="8">
    <source>
        <dbReference type="EMBL" id="KAJ3449975.1"/>
    </source>
</evidence>
<proteinExistence type="predicted"/>
<name>A0AAV8A8J3_9EUKA</name>
<dbReference type="Proteomes" id="UP001146793">
    <property type="component" value="Unassembled WGS sequence"/>
</dbReference>
<evidence type="ECO:0000256" key="2">
    <source>
        <dbReference type="ARBA" id="ARBA00022679"/>
    </source>
</evidence>
<keyword evidence="5 6" id="KW-0067">ATP-binding</keyword>
<dbReference type="Pfam" id="PF00069">
    <property type="entry name" value="Pkinase"/>
    <property type="match status" value="2"/>
</dbReference>
<evidence type="ECO:0000259" key="7">
    <source>
        <dbReference type="PROSITE" id="PS50011"/>
    </source>
</evidence>
<comment type="caution">
    <text evidence="8">The sequence shown here is derived from an EMBL/GenBank/DDBJ whole genome shotgun (WGS) entry which is preliminary data.</text>
</comment>
<organism evidence="8 9">
    <name type="scientific">Anaeramoeba flamelloides</name>
    <dbReference type="NCBI Taxonomy" id="1746091"/>
    <lineage>
        <taxon>Eukaryota</taxon>
        <taxon>Metamonada</taxon>
        <taxon>Anaeramoebidae</taxon>
        <taxon>Anaeramoeba</taxon>
    </lineage>
</organism>
<evidence type="ECO:0000256" key="1">
    <source>
        <dbReference type="ARBA" id="ARBA00022527"/>
    </source>
</evidence>
<gene>
    <name evidence="8" type="ORF">M0812_06136</name>
</gene>
<dbReference type="GO" id="GO:0004674">
    <property type="term" value="F:protein serine/threonine kinase activity"/>
    <property type="evidence" value="ECO:0007669"/>
    <property type="project" value="UniProtKB-KW"/>
</dbReference>
<dbReference type="InterPro" id="IPR017441">
    <property type="entry name" value="Protein_kinase_ATP_BS"/>
</dbReference>
<keyword evidence="3 6" id="KW-0547">Nucleotide-binding</keyword>
<accession>A0AAV8A8J3</accession>
<dbReference type="InterPro" id="IPR011009">
    <property type="entry name" value="Kinase-like_dom_sf"/>
</dbReference>
<sequence length="329" mass="38072">MPFDRICYSLISFYFSTLIEKLMLGKTLGSGSFSKVKWAINQKIKQEVAIKIITKNSLLLDSTNMDRVRREIAIQKLINHPNVVKIFDVYETEMHLFLVLEYVSGGELFDYIIDCGRVDSTQSRIFFQQIISGLLQTTCGSPHYVSPEIIKGRGYDGRKSDIWSCGVILYALLCGMHPFNQKDYKELLYNIRKGVFFPKYLGEQEKDLISKMLVVDSEKRITIKEIKRHPWFTFNFPKNYLPPSPPIDYGKGIEKPILLKHIDSGIVQDLSQLGLINGKEIIQQLQPIKKISSRSFISFMKSIPITKRKLKMTKKKRLSKKGIEKNRYQ</sequence>
<dbReference type="PANTHER" id="PTHR24346">
    <property type="entry name" value="MAP/MICROTUBULE AFFINITY-REGULATING KINASE"/>
    <property type="match status" value="1"/>
</dbReference>